<comment type="caution">
    <text evidence="5">The sequence shown here is derived from an EMBL/GenBank/DDBJ whole genome shotgun (WGS) entry which is preliminary data.</text>
</comment>
<dbReference type="SUPFAM" id="SSF52540">
    <property type="entry name" value="P-loop containing nucleoside triphosphate hydrolases"/>
    <property type="match status" value="1"/>
</dbReference>
<dbReference type="Gene3D" id="3.40.50.300">
    <property type="entry name" value="P-loop containing nucleotide triphosphate hydrolases"/>
    <property type="match status" value="1"/>
</dbReference>
<accession>A0A543APD7</accession>
<feature type="domain" description="ABC transporter" evidence="4">
    <location>
        <begin position="56"/>
        <end position="279"/>
    </location>
</feature>
<dbReference type="InterPro" id="IPR003593">
    <property type="entry name" value="AAA+_ATPase"/>
</dbReference>
<dbReference type="PANTHER" id="PTHR43038:SF3">
    <property type="entry name" value="ABC TRANSPORTER G FAMILY MEMBER 20 ISOFORM X1"/>
    <property type="match status" value="1"/>
</dbReference>
<sequence length="304" mass="32633">MGLQSAQSPGHPDRSALTSGRESAFHPVECQVTWWDNGSMASVSGNAAQGHDSPAVTIRDLFIRRGRTVVFDGLSLQIPRGQITGLLGPSGCGKTTLMRAVVGVQKIHGGTVEVLGEPAGARALRSLVAYDTQTASVYDDLTVRQNLNYFARIVGADREATERVAHEVGMTSNLRSLVANLSGGQRSRVSLAVALLGDPELIVLDEPTVGLDPTLRQELWMLFRSLAQRGITVLVTSHVMDEALHCDRLLLMREGKIIADTTPTGLLKDTGTTNPDAAFLELIARSEQRLEPGHGKHAAQQESS</sequence>
<dbReference type="PANTHER" id="PTHR43038">
    <property type="entry name" value="ATP-BINDING CASSETTE, SUB-FAMILY H, MEMBER 1"/>
    <property type="match status" value="1"/>
</dbReference>
<dbReference type="Proteomes" id="UP000319746">
    <property type="component" value="Unassembled WGS sequence"/>
</dbReference>
<name>A0A543APD7_9MICC</name>
<evidence type="ECO:0000256" key="1">
    <source>
        <dbReference type="ARBA" id="ARBA00022741"/>
    </source>
</evidence>
<reference evidence="5 6" key="1">
    <citation type="submission" date="2019-06" db="EMBL/GenBank/DDBJ databases">
        <title>Sequencing the genomes of 1000 actinobacteria strains.</title>
        <authorList>
            <person name="Klenk H.-P."/>
        </authorList>
    </citation>
    <scope>NUCLEOTIDE SEQUENCE [LARGE SCALE GENOMIC DNA]</scope>
    <source>
        <strain evidence="5 6">DSM 24083</strain>
    </source>
</reference>
<keyword evidence="6" id="KW-1185">Reference proteome</keyword>
<dbReference type="GO" id="GO:0016887">
    <property type="term" value="F:ATP hydrolysis activity"/>
    <property type="evidence" value="ECO:0007669"/>
    <property type="project" value="InterPro"/>
</dbReference>
<organism evidence="5 6">
    <name type="scientific">Enteractinococcus coprophilus</name>
    <dbReference type="NCBI Taxonomy" id="1027633"/>
    <lineage>
        <taxon>Bacteria</taxon>
        <taxon>Bacillati</taxon>
        <taxon>Actinomycetota</taxon>
        <taxon>Actinomycetes</taxon>
        <taxon>Micrococcales</taxon>
        <taxon>Micrococcaceae</taxon>
    </lineage>
</organism>
<dbReference type="Pfam" id="PF00005">
    <property type="entry name" value="ABC_tran"/>
    <property type="match status" value="1"/>
</dbReference>
<dbReference type="PROSITE" id="PS50893">
    <property type="entry name" value="ABC_TRANSPORTER_2"/>
    <property type="match status" value="1"/>
</dbReference>
<gene>
    <name evidence="5" type="ORF">FB556_0909</name>
</gene>
<dbReference type="SMART" id="SM00382">
    <property type="entry name" value="AAA"/>
    <property type="match status" value="1"/>
</dbReference>
<dbReference type="InterPro" id="IPR017871">
    <property type="entry name" value="ABC_transporter-like_CS"/>
</dbReference>
<evidence type="ECO:0000256" key="3">
    <source>
        <dbReference type="SAM" id="MobiDB-lite"/>
    </source>
</evidence>
<evidence type="ECO:0000313" key="5">
    <source>
        <dbReference type="EMBL" id="TQL74444.1"/>
    </source>
</evidence>
<evidence type="ECO:0000313" key="6">
    <source>
        <dbReference type="Proteomes" id="UP000319746"/>
    </source>
</evidence>
<protein>
    <submittedName>
        <fullName evidence="5">ABC-2 type transport system ATP-binding protein</fullName>
    </submittedName>
</protein>
<dbReference type="GO" id="GO:0005524">
    <property type="term" value="F:ATP binding"/>
    <property type="evidence" value="ECO:0007669"/>
    <property type="project" value="UniProtKB-KW"/>
</dbReference>
<dbReference type="InterPro" id="IPR003439">
    <property type="entry name" value="ABC_transporter-like_ATP-bd"/>
</dbReference>
<dbReference type="PROSITE" id="PS00211">
    <property type="entry name" value="ABC_TRANSPORTER_1"/>
    <property type="match status" value="1"/>
</dbReference>
<proteinExistence type="predicted"/>
<keyword evidence="2 5" id="KW-0067">ATP-binding</keyword>
<keyword evidence="1" id="KW-0547">Nucleotide-binding</keyword>
<dbReference type="CDD" id="cd03230">
    <property type="entry name" value="ABC_DR_subfamily_A"/>
    <property type="match status" value="1"/>
</dbReference>
<feature type="region of interest" description="Disordered" evidence="3">
    <location>
        <begin position="1"/>
        <end position="22"/>
    </location>
</feature>
<evidence type="ECO:0000256" key="2">
    <source>
        <dbReference type="ARBA" id="ARBA00022840"/>
    </source>
</evidence>
<dbReference type="InterPro" id="IPR027417">
    <property type="entry name" value="P-loop_NTPase"/>
</dbReference>
<dbReference type="AlphaFoldDB" id="A0A543APD7"/>
<evidence type="ECO:0000259" key="4">
    <source>
        <dbReference type="PROSITE" id="PS50893"/>
    </source>
</evidence>
<dbReference type="EMBL" id="VFOU01000001">
    <property type="protein sequence ID" value="TQL74444.1"/>
    <property type="molecule type" value="Genomic_DNA"/>
</dbReference>